<dbReference type="Gene3D" id="3.40.50.11260">
    <property type="match status" value="1"/>
</dbReference>
<keyword evidence="3 10" id="KW-0963">Cytoplasm</keyword>
<evidence type="ECO:0000256" key="5">
    <source>
        <dbReference type="ARBA" id="ARBA00022840"/>
    </source>
</evidence>
<dbReference type="GO" id="GO:0005524">
    <property type="term" value="F:ATP binding"/>
    <property type="evidence" value="ECO:0007669"/>
    <property type="project" value="UniProtKB-UniRule"/>
</dbReference>
<protein>
    <recommendedName>
        <fullName evidence="9 10">Chaperone protein HtpG</fullName>
    </recommendedName>
    <alternativeName>
        <fullName evidence="10">Heat shock protein HtpG</fullName>
    </alternativeName>
    <alternativeName>
        <fullName evidence="10">High temperature protein G</fullName>
    </alternativeName>
</protein>
<evidence type="ECO:0000256" key="7">
    <source>
        <dbReference type="ARBA" id="ARBA00023186"/>
    </source>
</evidence>
<dbReference type="PROSITE" id="PS00298">
    <property type="entry name" value="HSP90"/>
    <property type="match status" value="1"/>
</dbReference>
<feature type="binding site" evidence="11">
    <location>
        <position position="82"/>
    </location>
    <ligand>
        <name>ATP</name>
        <dbReference type="ChEBI" id="CHEBI:30616"/>
    </ligand>
</feature>
<keyword evidence="4 10" id="KW-0547">Nucleotide-binding</keyword>
<dbReference type="SUPFAM" id="SSF54211">
    <property type="entry name" value="Ribosomal protein S5 domain 2-like"/>
    <property type="match status" value="1"/>
</dbReference>
<evidence type="ECO:0000256" key="3">
    <source>
        <dbReference type="ARBA" id="ARBA00022490"/>
    </source>
</evidence>
<feature type="binding site" evidence="11">
    <location>
        <position position="36"/>
    </location>
    <ligand>
        <name>ATP</name>
        <dbReference type="ChEBI" id="CHEBI:30616"/>
    </ligand>
</feature>
<organism evidence="12 13">
    <name type="scientific">Catellatospora chokoriensis</name>
    <dbReference type="NCBI Taxonomy" id="310353"/>
    <lineage>
        <taxon>Bacteria</taxon>
        <taxon>Bacillati</taxon>
        <taxon>Actinomycetota</taxon>
        <taxon>Actinomycetes</taxon>
        <taxon>Micromonosporales</taxon>
        <taxon>Micromonosporaceae</taxon>
        <taxon>Catellatospora</taxon>
    </lineage>
</organism>
<dbReference type="PIRSF" id="PIRSF002583">
    <property type="entry name" value="Hsp90"/>
    <property type="match status" value="1"/>
</dbReference>
<dbReference type="RefSeq" id="WP_191843735.1">
    <property type="nucleotide sequence ID" value="NZ_BAAALB010000038.1"/>
</dbReference>
<dbReference type="SUPFAM" id="SSF110942">
    <property type="entry name" value="HSP90 C-terminal domain"/>
    <property type="match status" value="1"/>
</dbReference>
<evidence type="ECO:0000256" key="1">
    <source>
        <dbReference type="ARBA" id="ARBA00004496"/>
    </source>
</evidence>
<dbReference type="CDD" id="cd16927">
    <property type="entry name" value="HATPase_Hsp90-like"/>
    <property type="match status" value="1"/>
</dbReference>
<feature type="binding site" evidence="11">
    <location>
        <position position="336"/>
    </location>
    <ligand>
        <name>ATP</name>
        <dbReference type="ChEBI" id="CHEBI:30616"/>
    </ligand>
</feature>
<comment type="caution">
    <text evidence="10">Lacks conserved residue(s) required for the propagation of feature annotation.</text>
</comment>
<dbReference type="SUPFAM" id="SSF55874">
    <property type="entry name" value="ATPase domain of HSP90 chaperone/DNA topoisomerase II/histidine kinase"/>
    <property type="match status" value="1"/>
</dbReference>
<evidence type="ECO:0000256" key="2">
    <source>
        <dbReference type="ARBA" id="ARBA00008239"/>
    </source>
</evidence>
<dbReference type="PANTHER" id="PTHR11528">
    <property type="entry name" value="HEAT SHOCK PROTEIN 90 FAMILY MEMBER"/>
    <property type="match status" value="1"/>
</dbReference>
<comment type="subcellular location">
    <subcellularLocation>
        <location evidence="1 10">Cytoplasm</location>
    </subcellularLocation>
</comment>
<dbReference type="AlphaFoldDB" id="A0A8J3NU06"/>
<dbReference type="HAMAP" id="MF_00505">
    <property type="entry name" value="HSP90"/>
    <property type="match status" value="1"/>
</dbReference>
<feature type="binding site" evidence="11">
    <location>
        <position position="87"/>
    </location>
    <ligand>
        <name>ATP</name>
        <dbReference type="ChEBI" id="CHEBI:30616"/>
    </ligand>
</feature>
<gene>
    <name evidence="10 12" type="primary">htpG</name>
    <name evidence="12" type="ORF">Cch02nite_57670</name>
</gene>
<dbReference type="GO" id="GO:0140662">
    <property type="term" value="F:ATP-dependent protein folding chaperone"/>
    <property type="evidence" value="ECO:0007669"/>
    <property type="project" value="InterPro"/>
</dbReference>
<dbReference type="InterPro" id="IPR001404">
    <property type="entry name" value="Hsp90_fam"/>
</dbReference>
<dbReference type="GO" id="GO:0005737">
    <property type="term" value="C:cytoplasm"/>
    <property type="evidence" value="ECO:0007669"/>
    <property type="project" value="UniProtKB-SubCell"/>
</dbReference>
<dbReference type="Gene3D" id="3.30.230.80">
    <property type="match status" value="1"/>
</dbReference>
<comment type="subunit">
    <text evidence="10">Homodimer.</text>
</comment>
<dbReference type="GO" id="GO:0051082">
    <property type="term" value="F:unfolded protein binding"/>
    <property type="evidence" value="ECO:0007669"/>
    <property type="project" value="UniProtKB-UniRule"/>
</dbReference>
<feature type="region of interest" description="A; substrate-binding" evidence="10">
    <location>
        <begin position="1"/>
        <end position="336"/>
    </location>
</feature>
<comment type="caution">
    <text evidence="12">The sequence shown here is derived from an EMBL/GenBank/DDBJ whole genome shotgun (WGS) entry which is preliminary data.</text>
</comment>
<feature type="binding site" evidence="11">
    <location>
        <position position="40"/>
    </location>
    <ligand>
        <name>ATP</name>
        <dbReference type="ChEBI" id="CHEBI:30616"/>
    </ligand>
</feature>
<reference evidence="12 13" key="1">
    <citation type="submission" date="2021-01" db="EMBL/GenBank/DDBJ databases">
        <title>Whole genome shotgun sequence of Catellatospora chokoriensis NBRC 107358.</title>
        <authorList>
            <person name="Komaki H."/>
            <person name="Tamura T."/>
        </authorList>
    </citation>
    <scope>NUCLEOTIDE SEQUENCE [LARGE SCALE GENOMIC DNA]</scope>
    <source>
        <strain evidence="12 13">NBRC 107358</strain>
    </source>
</reference>
<proteinExistence type="inferred from homology"/>
<evidence type="ECO:0000256" key="11">
    <source>
        <dbReference type="PIRSR" id="PIRSR002583-1"/>
    </source>
</evidence>
<name>A0A8J3NU06_9ACTN</name>
<sequence length="623" mass="69758">MPVGQVETFEFQAEAQQLLQLMIHSVYANKDVFLRELVSNASDALDKLRLQSLIDKELDADTGDLRIELAADPAQRTLTVRDNGIGMTRDQVIELIGTIARSGTAEFVSRWQQAKQDGTAELIGKFGIGFYSSFMVADRVVMITRRAGEAEATRWESTGSGTYEISTVADAAPGTSVTLHLKPADEDDQLHDYTDPAVLRRIVKRYSDFIAWPIRMSEPDTDQPATLNSRKALWSRPAADITPDEYTEFYRHVSHDWTDPLETIHLRAEGALEFDALLFLPTRAPYDLFSRDARRGVQLYIKRVFIMDDCQALLPEYLRFVKGVVDSADLSLNVSREILQQDRQIQTIHRRLVKKVLGTLKDMLAKDPERYTGFWREFGQAVKEGLVNDPDNRAAILDVVQLASTRDPARPTTLREYAERMTPDQTEIFYLVGEQRTTLANSPHLEAFAANGVEVLLLHDPVDAMWVEMVGDYDGKPFASASRGEVDLKTPSDQAPDSGDYTELLAWLGTRLGEKVKQVRLSTRLTTSAACLVSDAFDAPPALERLYRAMGQDMPKTKRILELNPQHPLVDKLRAAHAERGDDDSLAETGELVYAMAVLAEGGELDDPAGFTRRLADRLARTL</sequence>
<feature type="region of interest" description="C" evidence="10">
    <location>
        <begin position="546"/>
        <end position="623"/>
    </location>
</feature>
<keyword evidence="7 10" id="KW-0143">Chaperone</keyword>
<dbReference type="Proteomes" id="UP000619293">
    <property type="component" value="Unassembled WGS sequence"/>
</dbReference>
<dbReference type="InterPro" id="IPR036890">
    <property type="entry name" value="HATPase_C_sf"/>
</dbReference>
<dbReference type="InterPro" id="IPR020568">
    <property type="entry name" value="Ribosomal_Su5_D2-typ_SF"/>
</dbReference>
<evidence type="ECO:0000256" key="9">
    <source>
        <dbReference type="ARBA" id="ARBA00070675"/>
    </source>
</evidence>
<dbReference type="PRINTS" id="PR00775">
    <property type="entry name" value="HEATSHOCK90"/>
</dbReference>
<keyword evidence="5 10" id="KW-0067">ATP-binding</keyword>
<comment type="function">
    <text evidence="8 10">Molecular chaperone. Has ATPase activity.</text>
</comment>
<dbReference type="InterPro" id="IPR019805">
    <property type="entry name" value="Heat_shock_protein_90_CS"/>
</dbReference>
<dbReference type="Pfam" id="PF13589">
    <property type="entry name" value="HATPase_c_3"/>
    <property type="match status" value="1"/>
</dbReference>
<feature type="binding site" evidence="11">
    <location>
        <position position="175"/>
    </location>
    <ligand>
        <name>ATP</name>
        <dbReference type="ChEBI" id="CHEBI:30616"/>
    </ligand>
</feature>
<evidence type="ECO:0000256" key="4">
    <source>
        <dbReference type="ARBA" id="ARBA00022741"/>
    </source>
</evidence>
<dbReference type="Gene3D" id="3.30.565.10">
    <property type="entry name" value="Histidine kinase-like ATPase, C-terminal domain"/>
    <property type="match status" value="1"/>
</dbReference>
<dbReference type="FunFam" id="3.30.565.10:FF:000009">
    <property type="entry name" value="Molecular chaperone HtpG"/>
    <property type="match status" value="1"/>
</dbReference>
<dbReference type="Pfam" id="PF00183">
    <property type="entry name" value="HSP90"/>
    <property type="match status" value="1"/>
</dbReference>
<evidence type="ECO:0000256" key="10">
    <source>
        <dbReference type="HAMAP-Rule" id="MF_00505"/>
    </source>
</evidence>
<feature type="binding site" evidence="11">
    <location>
        <begin position="102"/>
        <end position="103"/>
    </location>
    <ligand>
        <name>ATP</name>
        <dbReference type="ChEBI" id="CHEBI:30616"/>
    </ligand>
</feature>
<dbReference type="FunFam" id="3.30.230.80:FF:000002">
    <property type="entry name" value="Molecular chaperone HtpG"/>
    <property type="match status" value="1"/>
</dbReference>
<dbReference type="InterPro" id="IPR020575">
    <property type="entry name" value="Hsp90_N"/>
</dbReference>
<keyword evidence="13" id="KW-1185">Reference proteome</keyword>
<dbReference type="InterPro" id="IPR037196">
    <property type="entry name" value="HSP90_C"/>
</dbReference>
<comment type="similarity">
    <text evidence="2 10">Belongs to the heat shock protein 90 family.</text>
</comment>
<dbReference type="EMBL" id="BONG01000044">
    <property type="protein sequence ID" value="GIF92323.1"/>
    <property type="molecule type" value="Genomic_DNA"/>
</dbReference>
<keyword evidence="6 10" id="KW-0346">Stress response</keyword>
<evidence type="ECO:0000313" key="13">
    <source>
        <dbReference type="Proteomes" id="UP000619293"/>
    </source>
</evidence>
<dbReference type="Gene3D" id="1.20.120.790">
    <property type="entry name" value="Heat shock protein 90, C-terminal domain"/>
    <property type="match status" value="1"/>
</dbReference>
<evidence type="ECO:0000256" key="6">
    <source>
        <dbReference type="ARBA" id="ARBA00023016"/>
    </source>
</evidence>
<dbReference type="NCBIfam" id="NF003555">
    <property type="entry name" value="PRK05218.1"/>
    <property type="match status" value="1"/>
</dbReference>
<dbReference type="GO" id="GO:0016887">
    <property type="term" value="F:ATP hydrolysis activity"/>
    <property type="evidence" value="ECO:0007669"/>
    <property type="project" value="InterPro"/>
</dbReference>
<accession>A0A8J3NU06</accession>
<evidence type="ECO:0000256" key="8">
    <source>
        <dbReference type="ARBA" id="ARBA00058590"/>
    </source>
</evidence>
<evidence type="ECO:0000313" key="12">
    <source>
        <dbReference type="EMBL" id="GIF92323.1"/>
    </source>
</evidence>